<dbReference type="InterPro" id="IPR036770">
    <property type="entry name" value="Ankyrin_rpt-contain_sf"/>
</dbReference>
<evidence type="ECO:0000313" key="1">
    <source>
        <dbReference type="EMBL" id="OHT16061.1"/>
    </source>
</evidence>
<comment type="caution">
    <text evidence="1">The sequence shown here is derived from an EMBL/GenBank/DDBJ whole genome shotgun (WGS) entry which is preliminary data.</text>
</comment>
<dbReference type="Proteomes" id="UP000179807">
    <property type="component" value="Unassembled WGS sequence"/>
</dbReference>
<evidence type="ECO:0008006" key="3">
    <source>
        <dbReference type="Google" id="ProtNLM"/>
    </source>
</evidence>
<accession>A0A1J4L2E0</accession>
<organism evidence="1 2">
    <name type="scientific">Tritrichomonas foetus</name>
    <dbReference type="NCBI Taxonomy" id="1144522"/>
    <lineage>
        <taxon>Eukaryota</taxon>
        <taxon>Metamonada</taxon>
        <taxon>Parabasalia</taxon>
        <taxon>Tritrichomonadida</taxon>
        <taxon>Tritrichomonadidae</taxon>
        <taxon>Tritrichomonas</taxon>
    </lineage>
</organism>
<dbReference type="SUPFAM" id="SSF48403">
    <property type="entry name" value="Ankyrin repeat"/>
    <property type="match status" value="1"/>
</dbReference>
<dbReference type="OrthoDB" id="10672530at2759"/>
<reference evidence="1" key="1">
    <citation type="submission" date="2016-10" db="EMBL/GenBank/DDBJ databases">
        <authorList>
            <person name="Benchimol M."/>
            <person name="Almeida L.G."/>
            <person name="Vasconcelos A.T."/>
            <person name="Perreira-Neves A."/>
            <person name="Rosa I.A."/>
            <person name="Tasca T."/>
            <person name="Bogo M.R."/>
            <person name="de Souza W."/>
        </authorList>
    </citation>
    <scope>NUCLEOTIDE SEQUENCE [LARGE SCALE GENOMIC DNA]</scope>
    <source>
        <strain evidence="1">K</strain>
    </source>
</reference>
<dbReference type="AlphaFoldDB" id="A0A1J4L2E0"/>
<dbReference type="RefSeq" id="XP_068369197.1">
    <property type="nucleotide sequence ID" value="XM_068514131.1"/>
</dbReference>
<protein>
    <recommendedName>
        <fullName evidence="3">DUF3447 domain-containing protein</fullName>
    </recommendedName>
</protein>
<dbReference type="GeneID" id="94848835"/>
<evidence type="ECO:0000313" key="2">
    <source>
        <dbReference type="Proteomes" id="UP000179807"/>
    </source>
</evidence>
<dbReference type="VEuPathDB" id="TrichDB:TRFO_42094"/>
<dbReference type="EMBL" id="MLAK01000154">
    <property type="protein sequence ID" value="OHT16061.1"/>
    <property type="molecule type" value="Genomic_DNA"/>
</dbReference>
<dbReference type="PANTHER" id="PTHR24159">
    <property type="match status" value="1"/>
</dbReference>
<sequence length="443" mass="53346">MELNGISEFRKELEIINSFQTKMISILSCDESQVSQMKQVYELLNFFEEITISQNFSLYEAFLRILVHLSIYFNFPETKVEVIYLKRQEIFSLILKELIFKHSLKTSFHQFSLFVIFKSNKHFLLFLFEEGIFDISFMLKKISFFRDKNLFLFFIPEIQIMNPKFYENLKKQFKLTEEDIKNEYLKIYGEKEEEEKRNYTEIRRKIHSQEELAKIIQSDVVNDFISFISKNSNFDLNSRIRPSFLENNPDINNDNEGISVLEYSMAFGSINVFRYLWIKKVKYSKNSLKYCLIGNHYEILHLLEEDEKEESQIEFDDNNYRKSIEYYHPEIIEYFSNFNYINHSNKINDSTLFSFINIFSQTYNVEILNYFFLQNEISQFSPITESQYFSTSNHFNSTFDINTILFDVINFQQSPFYFVYNFLLKQTNIDINFHDSILILVNS</sequence>
<keyword evidence="2" id="KW-1185">Reference proteome</keyword>
<gene>
    <name evidence="1" type="ORF">TRFO_42094</name>
</gene>
<name>A0A1J4L2E0_9EUKA</name>
<dbReference type="PANTHER" id="PTHR24159:SF5">
    <property type="entry name" value="ANK_REP_REGION DOMAIN-CONTAINING PROTEIN"/>
    <property type="match status" value="1"/>
</dbReference>
<proteinExistence type="predicted"/>